<dbReference type="InterPro" id="IPR006652">
    <property type="entry name" value="Kelch_1"/>
</dbReference>
<dbReference type="SUPFAM" id="SSF117281">
    <property type="entry name" value="Kelch motif"/>
    <property type="match status" value="1"/>
</dbReference>
<reference evidence="4" key="1">
    <citation type="submission" date="2014-05" db="EMBL/GenBank/DDBJ databases">
        <title>The transcriptome of the halophilic microalga Tetraselmis sp. GSL018 isolated from the Great Salt Lake, Utah.</title>
        <authorList>
            <person name="Jinkerson R.E."/>
            <person name="D'Adamo S."/>
            <person name="Posewitz M.C."/>
        </authorList>
    </citation>
    <scope>NUCLEOTIDE SEQUENCE</scope>
    <source>
        <strain evidence="4">GSL018</strain>
    </source>
</reference>
<proteinExistence type="predicted"/>
<dbReference type="Pfam" id="PF24681">
    <property type="entry name" value="Kelch_KLHDC2_KLHL20_DRC7"/>
    <property type="match status" value="1"/>
</dbReference>
<dbReference type="PANTHER" id="PTHR46344:SF27">
    <property type="entry name" value="KELCH REPEAT SUPERFAMILY PROTEIN"/>
    <property type="match status" value="1"/>
</dbReference>
<protein>
    <submittedName>
        <fullName evidence="4">Kelch repeat-containing protein</fullName>
    </submittedName>
</protein>
<organism evidence="4">
    <name type="scientific">Tetraselmis sp. GSL018</name>
    <dbReference type="NCBI Taxonomy" id="582737"/>
    <lineage>
        <taxon>Eukaryota</taxon>
        <taxon>Viridiplantae</taxon>
        <taxon>Chlorophyta</taxon>
        <taxon>core chlorophytes</taxon>
        <taxon>Chlorodendrophyceae</taxon>
        <taxon>Chlorodendrales</taxon>
        <taxon>Chlorodendraceae</taxon>
        <taxon>Tetraselmis</taxon>
    </lineage>
</organism>
<dbReference type="PANTHER" id="PTHR46344">
    <property type="entry name" value="OS02G0202900 PROTEIN"/>
    <property type="match status" value="1"/>
</dbReference>
<keyword evidence="1" id="KW-0880">Kelch repeat</keyword>
<evidence type="ECO:0000256" key="2">
    <source>
        <dbReference type="ARBA" id="ARBA00022737"/>
    </source>
</evidence>
<name>A0A061S727_9CHLO</name>
<keyword evidence="3" id="KW-0732">Signal</keyword>
<evidence type="ECO:0000313" key="4">
    <source>
        <dbReference type="EMBL" id="JAC78665.1"/>
    </source>
</evidence>
<accession>A0A061S727</accession>
<feature type="signal peptide" evidence="3">
    <location>
        <begin position="1"/>
        <end position="29"/>
    </location>
</feature>
<keyword evidence="2" id="KW-0677">Repeat</keyword>
<dbReference type="AlphaFoldDB" id="A0A061S727"/>
<dbReference type="InterPro" id="IPR015915">
    <property type="entry name" value="Kelch-typ_b-propeller"/>
</dbReference>
<dbReference type="SMART" id="SM00612">
    <property type="entry name" value="Kelch"/>
    <property type="match status" value="4"/>
</dbReference>
<evidence type="ECO:0000256" key="3">
    <source>
        <dbReference type="SAM" id="SignalP"/>
    </source>
</evidence>
<dbReference type="Gene3D" id="2.120.10.80">
    <property type="entry name" value="Kelch-type beta propeller"/>
    <property type="match status" value="2"/>
</dbReference>
<feature type="chain" id="PRO_5001606011" evidence="3">
    <location>
        <begin position="30"/>
        <end position="524"/>
    </location>
</feature>
<dbReference type="EMBL" id="GBEZ01006752">
    <property type="protein sequence ID" value="JAC78665.1"/>
    <property type="molecule type" value="Transcribed_RNA"/>
</dbReference>
<gene>
    <name evidence="4" type="ORF">TSPGSL018_14603</name>
</gene>
<evidence type="ECO:0000256" key="1">
    <source>
        <dbReference type="ARBA" id="ARBA00022441"/>
    </source>
</evidence>
<sequence length="524" mass="56217">MSQTSCVAESFKAFCVALLSSILAKATNGFVQQHLAQNRLQTPTDVSSQYYRLNLKAGKGNGSHSITKPWALGLGPKHRSQFPQEELSADLHASRRGKANATTVPRAARWCGTAALSEPRSALGAVTVGESLALFAGGLTKHGSPSSRVDIYDAAALKWRRASLSVARSWVAAAAVGHLALFAGGMSTRGESGAVDIFDSETGRWTVSRLSTPRRFIAACSADTGERKVAVFAGGTVRVRTGFIAKSARVDIFHATQRKWTRSMLSEGRTKSSCVGIGSKIIVAGGYSSSGYSRRVDILDINTMRWRIARISRPRQWAAAIAAPPLAFFAGGQWCNIGSCNGGWIRSADIDVYNLGTGRWTVGAKMMEARSNAAAASTPDGRWAVLAGGNTNVHPARFFKDPLCRCNCEPRAEFRPATEKDAPSRAHLIPYPRVPARSCRRYRSSRPVGTKSSAVDLYSAESGSWTQERLPVSRALGAAAGVRGRNGTQLIFAGGEIRTMHLVPTNLGGTDYHTDRVDFLCLPG</sequence>